<organism evidence="1">
    <name type="scientific">marine sediment metagenome</name>
    <dbReference type="NCBI Taxonomy" id="412755"/>
    <lineage>
        <taxon>unclassified sequences</taxon>
        <taxon>metagenomes</taxon>
        <taxon>ecological metagenomes</taxon>
    </lineage>
</organism>
<proteinExistence type="predicted"/>
<accession>A0A0F9TPJ0</accession>
<protein>
    <submittedName>
        <fullName evidence="1">Uncharacterized protein</fullName>
    </submittedName>
</protein>
<gene>
    <name evidence="1" type="ORF">LCGC14_0366520</name>
</gene>
<feature type="non-terminal residue" evidence="1">
    <location>
        <position position="39"/>
    </location>
</feature>
<dbReference type="EMBL" id="LAZR01000288">
    <property type="protein sequence ID" value="KKN76867.1"/>
    <property type="molecule type" value="Genomic_DNA"/>
</dbReference>
<sequence>MAQDTFVRVLVRDAVIFNPVVHFTAFKQPIYSARFPAIC</sequence>
<comment type="caution">
    <text evidence="1">The sequence shown here is derived from an EMBL/GenBank/DDBJ whole genome shotgun (WGS) entry which is preliminary data.</text>
</comment>
<reference evidence="1" key="1">
    <citation type="journal article" date="2015" name="Nature">
        <title>Complex archaea that bridge the gap between prokaryotes and eukaryotes.</title>
        <authorList>
            <person name="Spang A."/>
            <person name="Saw J.H."/>
            <person name="Jorgensen S.L."/>
            <person name="Zaremba-Niedzwiedzka K."/>
            <person name="Martijn J."/>
            <person name="Lind A.E."/>
            <person name="van Eijk R."/>
            <person name="Schleper C."/>
            <person name="Guy L."/>
            <person name="Ettema T.J."/>
        </authorList>
    </citation>
    <scope>NUCLEOTIDE SEQUENCE</scope>
</reference>
<name>A0A0F9TPJ0_9ZZZZ</name>
<dbReference type="AlphaFoldDB" id="A0A0F9TPJ0"/>
<evidence type="ECO:0000313" key="1">
    <source>
        <dbReference type="EMBL" id="KKN76867.1"/>
    </source>
</evidence>